<feature type="repeat" description="ANK" evidence="12">
    <location>
        <begin position="1144"/>
        <end position="1176"/>
    </location>
</feature>
<dbReference type="Pfam" id="PF13637">
    <property type="entry name" value="Ank_4"/>
    <property type="match status" value="1"/>
</dbReference>
<feature type="repeat" description="ANK" evidence="12">
    <location>
        <begin position="1776"/>
        <end position="1808"/>
    </location>
</feature>
<organism evidence="13 14">
    <name type="scientific">Larinioides sclopetarius</name>
    <dbReference type="NCBI Taxonomy" id="280406"/>
    <lineage>
        <taxon>Eukaryota</taxon>
        <taxon>Metazoa</taxon>
        <taxon>Ecdysozoa</taxon>
        <taxon>Arthropoda</taxon>
        <taxon>Chelicerata</taxon>
        <taxon>Arachnida</taxon>
        <taxon>Araneae</taxon>
        <taxon>Araneomorphae</taxon>
        <taxon>Entelegynae</taxon>
        <taxon>Araneoidea</taxon>
        <taxon>Araneidae</taxon>
        <taxon>Larinioides</taxon>
    </lineage>
</organism>
<comment type="caution">
    <text evidence="13">The sequence shown here is derived from an EMBL/GenBank/DDBJ whole genome shotgun (WGS) entry which is preliminary data.</text>
</comment>
<evidence type="ECO:0000256" key="6">
    <source>
        <dbReference type="ARBA" id="ARBA00022656"/>
    </source>
</evidence>
<feature type="repeat" description="ANK" evidence="12">
    <location>
        <begin position="876"/>
        <end position="908"/>
    </location>
</feature>
<keyword evidence="8" id="KW-0677">Repeat</keyword>
<evidence type="ECO:0000256" key="9">
    <source>
        <dbReference type="ARBA" id="ARBA00023028"/>
    </source>
</evidence>
<dbReference type="GO" id="GO:0061629">
    <property type="term" value="F:RNA polymerase II-specific DNA-binding transcription factor binding"/>
    <property type="evidence" value="ECO:0007669"/>
    <property type="project" value="TreeGrafter"/>
</dbReference>
<feature type="repeat" description="ANK" evidence="12">
    <location>
        <begin position="1662"/>
        <end position="1694"/>
    </location>
</feature>
<feature type="repeat" description="ANK" evidence="12">
    <location>
        <begin position="1243"/>
        <end position="1275"/>
    </location>
</feature>
<evidence type="ECO:0000256" key="12">
    <source>
        <dbReference type="PROSITE-ProRule" id="PRU00023"/>
    </source>
</evidence>
<evidence type="ECO:0000256" key="10">
    <source>
        <dbReference type="ARBA" id="ARBA00023043"/>
    </source>
</evidence>
<feature type="repeat" description="ANK" evidence="12">
    <location>
        <begin position="1629"/>
        <end position="1661"/>
    </location>
</feature>
<feature type="repeat" description="ANK" evidence="12">
    <location>
        <begin position="1743"/>
        <end position="1775"/>
    </location>
</feature>
<dbReference type="PANTHER" id="PTHR24126">
    <property type="entry name" value="ANKYRIN REPEAT, PH AND SEC7 DOMAIN CONTAINING PROTEIN SECG-RELATED"/>
    <property type="match status" value="1"/>
</dbReference>
<proteinExistence type="predicted"/>
<dbReference type="GO" id="GO:0005634">
    <property type="term" value="C:nucleus"/>
    <property type="evidence" value="ECO:0007669"/>
    <property type="project" value="TreeGrafter"/>
</dbReference>
<feature type="repeat" description="ANK" evidence="12">
    <location>
        <begin position="943"/>
        <end position="975"/>
    </location>
</feature>
<gene>
    <name evidence="13" type="ORF">LARSCL_LOCUS17302</name>
</gene>
<feature type="repeat" description="ANK" evidence="12">
    <location>
        <begin position="1568"/>
        <end position="1600"/>
    </location>
</feature>
<evidence type="ECO:0000256" key="4">
    <source>
        <dbReference type="ARBA" id="ARBA00022525"/>
    </source>
</evidence>
<sequence>MCADILEMDIHIQSLLQRSEDEIAVELSGFDEEGKRNIYLKILFAVRNTILKSEHNTLQKLSCILDCLKGEISEETLQDLCNNTNNPFRNTNVFLLASKYSKIDTVRLLFERQNRTLCNLDSKVCSMFSILPVTTDGEGHNVIYYAIRSGKTELLSLIVEHWPNDYFQTHTERLDTILSDAYNELKLKNILLPVEIEILVRYYLIEHRFFDESPKTPRNIIKERVDMLLEGIEYLLKIEFSEDTDIFLIAAKFIAKIIHVLKRLLKITYDKLPWEEIEFCLVLFVHCNSNFQKRNFFYNSILTKNRILSHLKNFADCLSSEEFLKLAILGTGENVLDKLPKNQKRDDIASKILENHKDFEGLYDDYKKVRDMHSLENIKEYIDVALSADPEDKAGQMAIIRALQVIGEHLKNTIRTPKLTDSTSELLLYSLPATTRDVIKDLRDNLSHSKSLSMRSEIKKNNPYFFLNIQKDLKKLDSLVTDILYKNETKIIVLLLNKIFDSKDLKDIKQAVDAFEAIEVKDIILRYPISEELEQLEKLIDELNKKVVDKTNVEEEIFNAISFEIDCEKKKISNAGVKFLVAFNAISCILSKLKDERIDEENIHFAKVKVEESLLFINMIAVKRKQTFLRETNTLLRCFLENIIQRISLEKVDDVLTIAMKIFHILEYKVDNIKWIEEFRYKLKQNDRKKEKKEIGDKYKTLFHEISSLLRDILEENGLLAHNSNLIQKLSLYKRDKLLQAATEMIVLDACSILSTKGHLTDNPLYAENKITTLIGKNLRNHLAHFNTLNDILTEETFLDTVLNATKIEAKVTLDTSKKIDRVVFNDPLKMKSSFCEALRVVQQQKRLFSALAKNNLSEVKNSLTFGADLLGRDMNSWTTLHYASKGPNLEVVRFVLDQGVNIEAKDNKGFNVLHIASSFGRVETVKFFLEYHKPSINDETIDGKTPLHLAIQYGHKEVVEILLQNNACTNFKSGGFSSLWYAVWYDRKEIVEILLERTQNVNANVRMGGYTSLHVAAEKGHSELVKFLLEKGASVNKESDEQLIPLHLAAMRGNIEIVRTLLFHKSNVNAETIDGITPLIVAAERNRIDVAKLLIKHKAKVNVADKTLFKGWTPLMLSVKNDSLYMAEYLLKNNADVEQQDFLGQTALHFAVLNGSESIIDVLLANKAKIAVADNEGKTELHKAAERGHEKIVGILIQKKSNINAEDINMRTPLHFAAEKGFLEVVKTLTKNEALRDAKDADGSTPLHLSIHHKHRDVIKHLIECGANINELDSKEQSPLHLAIKCCDDEIMKHFKGGRNDFKWVNSNASMLLHMSVKYGNKKFAEELIDYGYQLQGKEVCTLLCLAAESNQLEIIKILVKSMSQKDWKDQNSHSPLYYAVKNNYKKIVLELIKEGVSADDSESLEMAVRLGYKDLLDILLKKSTPDFKLDSLHKLRLENGYSLLHLATVNGHFSIVETLLKYETDRDATIVGNGETALHLATKYGHTEIVEILVKNKANVDIQTIDGQTPLHLASTDGSSKMIEILLNGKANASIRNKTNQLPVELATINRHLCALKILLENQKENFSYLLHIAARSGDLESTKYLIEKNGDLHFTNSSNLKPVHVAAQHGYLDVVKLFITSDESLKDNSVLHLAILGGHLELVRFLIDQKVDLNAPNENGDTPVHLAAIQGNKNILEILLYQGACYDSLNNSRRKAKDLSRQENIKKALEETEKLFKSKFPIDVEHCIERGAFVNAKKSNGNTPLHFAALKGFEWMAKTLLDNGGHPNLTGKQGSTPLHYACKYAHREVVEVLLENGGIYNALNDFGKTPIQYAEREDIKELLNILDKSFKGVQNACVQAVPAFLRDLERARNIRSLMRAKNSNMKTLVVVAISNDFPFIEQLKLIQQEDTADEFEKVEKLMEEEKFEESLIILKKILEEREAILGPDNPGCFDIREKIAMVLYKQQNYSKAVEIFNDIYKKWKEALHVETEDTLRIRGLIAGAFHRQGENKQALDVFNEIEVKMKKILGEDNGEYLKIQTHKAIVLHALGKYEDAIRINREIYDKYRITAGEKDPLTLTVENNIGIVLSSQDKKDEALRTFGKVYEGRKNVLGRTHSDTLRTLHNMVGVLSSLEMWEEAHKAYEDVLTMQRSILGAEHLDTLRTETHIGDLHFKQGSKRIKNLFESPGQKSSKIRT</sequence>
<dbReference type="GO" id="GO:0090729">
    <property type="term" value="F:toxin activity"/>
    <property type="evidence" value="ECO:0007669"/>
    <property type="project" value="UniProtKB-KW"/>
</dbReference>
<dbReference type="Pfam" id="PF13374">
    <property type="entry name" value="TPR_10"/>
    <property type="match status" value="1"/>
</dbReference>
<dbReference type="PRINTS" id="PR01415">
    <property type="entry name" value="ANKYRIN"/>
</dbReference>
<dbReference type="GO" id="GO:0006357">
    <property type="term" value="P:regulation of transcription by RNA polymerase II"/>
    <property type="evidence" value="ECO:0007669"/>
    <property type="project" value="TreeGrafter"/>
</dbReference>
<feature type="repeat" description="ANK" evidence="12">
    <location>
        <begin position="1009"/>
        <end position="1041"/>
    </location>
</feature>
<dbReference type="Proteomes" id="UP001497382">
    <property type="component" value="Unassembled WGS sequence"/>
</dbReference>
<evidence type="ECO:0000313" key="14">
    <source>
        <dbReference type="Proteomes" id="UP001497382"/>
    </source>
</evidence>
<dbReference type="GO" id="GO:0044218">
    <property type="term" value="C:other organism cell membrane"/>
    <property type="evidence" value="ECO:0007669"/>
    <property type="project" value="UniProtKB-KW"/>
</dbReference>
<feature type="repeat" description="ANK" evidence="12">
    <location>
        <begin position="1075"/>
        <end position="1107"/>
    </location>
</feature>
<feature type="repeat" description="ANK" evidence="12">
    <location>
        <begin position="1111"/>
        <end position="1143"/>
    </location>
</feature>
<feature type="repeat" description="ANK" evidence="12">
    <location>
        <begin position="1210"/>
        <end position="1242"/>
    </location>
</feature>
<keyword evidence="11" id="KW-0472">Membrane</keyword>
<dbReference type="Gene3D" id="1.25.40.10">
    <property type="entry name" value="Tetratricopeptide repeat domain"/>
    <property type="match status" value="2"/>
</dbReference>
<keyword evidence="9" id="KW-0638">Presynaptic neurotoxin</keyword>
<dbReference type="PROSITE" id="PS50088">
    <property type="entry name" value="ANK_REPEAT"/>
    <property type="match status" value="19"/>
</dbReference>
<comment type="subcellular location">
    <subcellularLocation>
        <location evidence="2">Secreted</location>
    </subcellularLocation>
    <subcellularLocation>
        <location evidence="1">Target cell membrane</location>
    </subcellularLocation>
</comment>
<dbReference type="EMBL" id="CAXIEN010000292">
    <property type="protein sequence ID" value="CAL1291841.1"/>
    <property type="molecule type" value="Genomic_DNA"/>
</dbReference>
<dbReference type="Pfam" id="PF13424">
    <property type="entry name" value="TPR_12"/>
    <property type="match status" value="1"/>
</dbReference>
<keyword evidence="11" id="KW-1053">Target membrane</keyword>
<dbReference type="Pfam" id="PF13606">
    <property type="entry name" value="Ank_3"/>
    <property type="match status" value="1"/>
</dbReference>
<dbReference type="SUPFAM" id="SSF48452">
    <property type="entry name" value="TPR-like"/>
    <property type="match status" value="2"/>
</dbReference>
<dbReference type="PROSITE" id="PS50297">
    <property type="entry name" value="ANK_REP_REGION"/>
    <property type="match status" value="17"/>
</dbReference>
<keyword evidence="7" id="KW-0528">Neurotoxin</keyword>
<keyword evidence="3" id="KW-0268">Exocytosis</keyword>
<accession>A0AAV2B6I6</accession>
<keyword evidence="4" id="KW-0964">Secreted</keyword>
<feature type="repeat" description="ANK" evidence="12">
    <location>
        <begin position="1042"/>
        <end position="1074"/>
    </location>
</feature>
<evidence type="ECO:0000313" key="13">
    <source>
        <dbReference type="EMBL" id="CAL1291841.1"/>
    </source>
</evidence>
<keyword evidence="10 12" id="KW-0040">ANK repeat</keyword>
<dbReference type="InterPro" id="IPR011990">
    <property type="entry name" value="TPR-like_helical_dom_sf"/>
</dbReference>
<keyword evidence="5" id="KW-1052">Target cell membrane</keyword>
<keyword evidence="14" id="KW-1185">Reference proteome</keyword>
<evidence type="ECO:0000256" key="1">
    <source>
        <dbReference type="ARBA" id="ARBA00004175"/>
    </source>
</evidence>
<feature type="repeat" description="ANK" evidence="12">
    <location>
        <begin position="1475"/>
        <end position="1507"/>
    </location>
</feature>
<reference evidence="13 14" key="1">
    <citation type="submission" date="2024-04" db="EMBL/GenBank/DDBJ databases">
        <authorList>
            <person name="Rising A."/>
            <person name="Reimegard J."/>
            <person name="Sonavane S."/>
            <person name="Akerstrom W."/>
            <person name="Nylinder S."/>
            <person name="Hedman E."/>
            <person name="Kallberg Y."/>
        </authorList>
    </citation>
    <scope>NUCLEOTIDE SEQUENCE [LARGE SCALE GENOMIC DNA]</scope>
</reference>
<dbReference type="GO" id="GO:0006887">
    <property type="term" value="P:exocytosis"/>
    <property type="evidence" value="ECO:0007669"/>
    <property type="project" value="UniProtKB-KW"/>
</dbReference>
<dbReference type="GO" id="GO:0044231">
    <property type="term" value="C:host cell presynaptic membrane"/>
    <property type="evidence" value="ECO:0007669"/>
    <property type="project" value="UniProtKB-KW"/>
</dbReference>
<evidence type="ECO:0000256" key="5">
    <source>
        <dbReference type="ARBA" id="ARBA00022537"/>
    </source>
</evidence>
<keyword evidence="6" id="KW-0800">Toxin</keyword>
<evidence type="ECO:0000256" key="3">
    <source>
        <dbReference type="ARBA" id="ARBA00022483"/>
    </source>
</evidence>
<evidence type="ECO:0000256" key="8">
    <source>
        <dbReference type="ARBA" id="ARBA00022737"/>
    </source>
</evidence>
<evidence type="ECO:0000256" key="7">
    <source>
        <dbReference type="ARBA" id="ARBA00022699"/>
    </source>
</evidence>
<protein>
    <submittedName>
        <fullName evidence="13">Uncharacterized protein</fullName>
    </submittedName>
</protein>
<dbReference type="InterPro" id="IPR036770">
    <property type="entry name" value="Ankyrin_rpt-contain_sf"/>
</dbReference>
<dbReference type="GO" id="GO:0005576">
    <property type="term" value="C:extracellular region"/>
    <property type="evidence" value="ECO:0007669"/>
    <property type="project" value="UniProtKB-SubCell"/>
</dbReference>
<name>A0AAV2B6I6_9ARAC</name>
<feature type="repeat" description="ANK" evidence="12">
    <location>
        <begin position="1441"/>
        <end position="1473"/>
    </location>
</feature>
<dbReference type="Gene3D" id="1.25.40.20">
    <property type="entry name" value="Ankyrin repeat-containing domain"/>
    <property type="match status" value="7"/>
</dbReference>
<evidence type="ECO:0000256" key="2">
    <source>
        <dbReference type="ARBA" id="ARBA00004613"/>
    </source>
</evidence>
<dbReference type="Pfam" id="PF12796">
    <property type="entry name" value="Ank_2"/>
    <property type="match status" value="7"/>
</dbReference>
<dbReference type="SMART" id="SM00248">
    <property type="entry name" value="ANK"/>
    <property type="match status" value="26"/>
</dbReference>
<dbReference type="InterPro" id="IPR002110">
    <property type="entry name" value="Ankyrin_rpt"/>
</dbReference>
<evidence type="ECO:0000256" key="11">
    <source>
        <dbReference type="ARBA" id="ARBA00023298"/>
    </source>
</evidence>
<feature type="repeat" description="ANK" evidence="12">
    <location>
        <begin position="1373"/>
        <end position="1405"/>
    </location>
</feature>
<dbReference type="SUPFAM" id="SSF48403">
    <property type="entry name" value="Ankyrin repeat"/>
    <property type="match status" value="3"/>
</dbReference>
<feature type="repeat" description="ANK" evidence="12">
    <location>
        <begin position="1508"/>
        <end position="1540"/>
    </location>
</feature>
<feature type="repeat" description="ANK" evidence="12">
    <location>
        <begin position="1177"/>
        <end position="1209"/>
    </location>
</feature>
<dbReference type="Pfam" id="PF00023">
    <property type="entry name" value="Ank"/>
    <property type="match status" value="2"/>
</dbReference>